<reference evidence="2" key="1">
    <citation type="submission" date="2015-10" db="EMBL/GenBank/DDBJ databases">
        <authorList>
            <person name="Regsiter A."/>
            <person name="william w."/>
        </authorList>
    </citation>
    <scope>NUCLEOTIDE SEQUENCE</scope>
    <source>
        <strain evidence="2">Montdore</strain>
    </source>
</reference>
<accession>A0A292PY88</accession>
<protein>
    <submittedName>
        <fullName evidence="2">Uncharacterized protein</fullName>
    </submittedName>
</protein>
<feature type="compositionally biased region" description="Basic residues" evidence="1">
    <location>
        <begin position="363"/>
        <end position="375"/>
    </location>
</feature>
<dbReference type="Proteomes" id="UP001412239">
    <property type="component" value="Unassembled WGS sequence"/>
</dbReference>
<name>A0A292PY88_9PEZI</name>
<gene>
    <name evidence="2" type="ORF">GSTUAT00003386001</name>
</gene>
<dbReference type="AlphaFoldDB" id="A0A292PY88"/>
<evidence type="ECO:0000313" key="3">
    <source>
        <dbReference type="Proteomes" id="UP001412239"/>
    </source>
</evidence>
<feature type="region of interest" description="Disordered" evidence="1">
    <location>
        <begin position="334"/>
        <end position="375"/>
    </location>
</feature>
<organism evidence="2 3">
    <name type="scientific">Tuber aestivum</name>
    <name type="common">summer truffle</name>
    <dbReference type="NCBI Taxonomy" id="59557"/>
    <lineage>
        <taxon>Eukaryota</taxon>
        <taxon>Fungi</taxon>
        <taxon>Dikarya</taxon>
        <taxon>Ascomycota</taxon>
        <taxon>Pezizomycotina</taxon>
        <taxon>Pezizomycetes</taxon>
        <taxon>Pezizales</taxon>
        <taxon>Tuberaceae</taxon>
        <taxon>Tuber</taxon>
    </lineage>
</organism>
<dbReference type="EMBL" id="LN890989">
    <property type="protein sequence ID" value="CUS12552.1"/>
    <property type="molecule type" value="Genomic_DNA"/>
</dbReference>
<keyword evidence="3" id="KW-1185">Reference proteome</keyword>
<evidence type="ECO:0000313" key="2">
    <source>
        <dbReference type="EMBL" id="CUS12552.1"/>
    </source>
</evidence>
<proteinExistence type="predicted"/>
<sequence length="375" mass="42558">MVNDRIQRGAYLLRLWDTERVATSASAYPSDTRYKDVKTENKDEATLRERQIWWIERVPGDEENDEHSEKQKYTITHCGSERGLVRSGQKATAYRMHGKPEEHWNFVPESSHPRHYRTYSIRGDSSSSQLTASSADKTVELTLEAERVPRKLQTWELIFPTPSIPTGWFRVRNAATAAALAHRFTHIPPFLIPENEQRAEEPCNMRCCNGNCDKATQWTLAHGQLHIDSLSGGNSTSNRYLLKNRLTGGFLADRGGPEGPAQVSCWSKTQTQWIESGIAESCIWEVQAATPPDIWELRNRATRRVLAEIINNQYARVEPTYQFTMEGRLTDDDACGNSPLDHHPHIDLMTSCPPTSPPEFKKKSGGHKHPKPGKK</sequence>
<evidence type="ECO:0000256" key="1">
    <source>
        <dbReference type="SAM" id="MobiDB-lite"/>
    </source>
</evidence>